<reference evidence="2 3" key="1">
    <citation type="journal article" date="2016" name="Sci. Rep.">
        <title>Insights into Adaptations to a Near-Obligate Nematode Endoparasitic Lifestyle from the Finished Genome of Drechmeria coniospora.</title>
        <authorList>
            <person name="Zhang L."/>
            <person name="Zhou Z."/>
            <person name="Guo Q."/>
            <person name="Fokkens L."/>
            <person name="Miskei M."/>
            <person name="Pocsi I."/>
            <person name="Zhang W."/>
            <person name="Chen M."/>
            <person name="Wang L."/>
            <person name="Sun Y."/>
            <person name="Donzelli B.G."/>
            <person name="Gibson D.M."/>
            <person name="Nelson D.R."/>
            <person name="Luo J.G."/>
            <person name="Rep M."/>
            <person name="Liu H."/>
            <person name="Yang S."/>
            <person name="Wang J."/>
            <person name="Krasnoff S.B."/>
            <person name="Xu Y."/>
            <person name="Molnar I."/>
            <person name="Lin M."/>
        </authorList>
    </citation>
    <scope>NUCLEOTIDE SEQUENCE [LARGE SCALE GENOMIC DNA]</scope>
    <source>
        <strain evidence="2 3">ARSEF 6962</strain>
    </source>
</reference>
<dbReference type="EMBL" id="LAYC01000001">
    <property type="protein sequence ID" value="KYK59831.1"/>
    <property type="molecule type" value="Genomic_DNA"/>
</dbReference>
<comment type="caution">
    <text evidence="2">The sequence shown here is derived from an EMBL/GenBank/DDBJ whole genome shotgun (WGS) entry which is preliminary data.</text>
</comment>
<dbReference type="PANTHER" id="PTHR38791:SF13">
    <property type="entry name" value="ZN(2)-C6 FUNGAL-TYPE DOMAIN-CONTAINING PROTEIN"/>
    <property type="match status" value="1"/>
</dbReference>
<dbReference type="PANTHER" id="PTHR38791">
    <property type="entry name" value="ZN(II)2CYS6 TRANSCRIPTION FACTOR (EUROFUNG)-RELATED-RELATED"/>
    <property type="match status" value="1"/>
</dbReference>
<dbReference type="RefSeq" id="XP_040659183.1">
    <property type="nucleotide sequence ID" value="XM_040798300.1"/>
</dbReference>
<dbReference type="InParanoid" id="A0A151GRY6"/>
<dbReference type="STRING" id="98403.A0A151GRY6"/>
<keyword evidence="3" id="KW-1185">Reference proteome</keyword>
<dbReference type="Proteomes" id="UP000076580">
    <property type="component" value="Chromosome 01"/>
</dbReference>
<evidence type="ECO:0000256" key="1">
    <source>
        <dbReference type="SAM" id="MobiDB-lite"/>
    </source>
</evidence>
<accession>A0A151GRY6</accession>
<organism evidence="2 3">
    <name type="scientific">Drechmeria coniospora</name>
    <name type="common">Nematophagous fungus</name>
    <name type="synonym">Meria coniospora</name>
    <dbReference type="NCBI Taxonomy" id="98403"/>
    <lineage>
        <taxon>Eukaryota</taxon>
        <taxon>Fungi</taxon>
        <taxon>Dikarya</taxon>
        <taxon>Ascomycota</taxon>
        <taxon>Pezizomycotina</taxon>
        <taxon>Sordariomycetes</taxon>
        <taxon>Hypocreomycetidae</taxon>
        <taxon>Hypocreales</taxon>
        <taxon>Ophiocordycipitaceae</taxon>
        <taxon>Drechmeria</taxon>
    </lineage>
</organism>
<feature type="region of interest" description="Disordered" evidence="1">
    <location>
        <begin position="1"/>
        <end position="57"/>
    </location>
</feature>
<dbReference type="InterPro" id="IPR053175">
    <property type="entry name" value="DHMBA_Reg_Transcription_Factor"/>
</dbReference>
<evidence type="ECO:0000313" key="3">
    <source>
        <dbReference type="Proteomes" id="UP000076580"/>
    </source>
</evidence>
<protein>
    <submittedName>
        <fullName evidence="2">Uncharacterized protein</fullName>
    </submittedName>
</protein>
<feature type="compositionally biased region" description="Low complexity" evidence="1">
    <location>
        <begin position="26"/>
        <end position="56"/>
    </location>
</feature>
<sequence length="540" mass="59799">MSSSVKHQYMPSDKEEGEVKSSMEMPAPRRAVGAVAPGSSSNESVGSASSGGSPISPNLAGLSVDDLAQGNLIHRNPMVECKTPASHFQHALNTSASASMGDWLAMGLAPSRDALSRHALDFPAAERALHDGATDKHNSTPAALPLTFVENVSAKDADMCAWSVRVDGAVQYVKERGPGQLKMKAGLDFFISVRTQMILRSLTTGKAPSLELDWWTASTDSNQHAQHFHKLSLRAAETKNEVVRLLECGQTPHSMDVMQRMMRQCQELDEKIAGMLRELPTCFRWRTVGWEEFDGHRGYANAEVFPGRVDKYADMIVANTWNVMRCTRLMLASLMVRATAWLVWPADYHMSASYESSAKLSTELLADIVASVPYHLGWPAKNESVCGEAQLSSFARGEGAAEKGLACYLLLWPLAFIQGQDFLTSAQRAWIKGRLRHIGYKMGVRYAIMLSQLDVRAPSMLVQRDRLMSCRSNGFDDVGQFVRSQEMASQIPFDTCIDGGDWQEVTRGMRRNRQLEELRRRVVEVPGAVDEATVNLWLEL</sequence>
<gene>
    <name evidence="2" type="ORF">DCS_00965</name>
</gene>
<dbReference type="AlphaFoldDB" id="A0A151GRY6"/>
<evidence type="ECO:0000313" key="2">
    <source>
        <dbReference type="EMBL" id="KYK59831.1"/>
    </source>
</evidence>
<dbReference type="GeneID" id="63713608"/>
<feature type="compositionally biased region" description="Basic and acidic residues" evidence="1">
    <location>
        <begin position="12"/>
        <end position="21"/>
    </location>
</feature>
<proteinExistence type="predicted"/>
<name>A0A151GRY6_DRECN</name>